<evidence type="ECO:0000256" key="1">
    <source>
        <dbReference type="SAM" id="MobiDB-lite"/>
    </source>
</evidence>
<gene>
    <name evidence="3" type="ORF">RJ641_009157</name>
</gene>
<proteinExistence type="predicted"/>
<feature type="transmembrane region" description="Helical" evidence="2">
    <location>
        <begin position="635"/>
        <end position="657"/>
    </location>
</feature>
<evidence type="ECO:0000256" key="2">
    <source>
        <dbReference type="SAM" id="Phobius"/>
    </source>
</evidence>
<protein>
    <recommendedName>
        <fullName evidence="5">TRP C-terminal domain-containing protein</fullName>
    </recommendedName>
</protein>
<keyword evidence="2" id="KW-0472">Membrane</keyword>
<feature type="transmembrane region" description="Helical" evidence="2">
    <location>
        <begin position="579"/>
        <end position="598"/>
    </location>
</feature>
<name>A0AAN8V7B1_9MAGN</name>
<dbReference type="AlphaFoldDB" id="A0AAN8V7B1"/>
<evidence type="ECO:0008006" key="5">
    <source>
        <dbReference type="Google" id="ProtNLM"/>
    </source>
</evidence>
<reference evidence="3 4" key="1">
    <citation type="submission" date="2023-12" db="EMBL/GenBank/DDBJ databases">
        <title>A high-quality genome assembly for Dillenia turbinata (Dilleniales).</title>
        <authorList>
            <person name="Chanderbali A."/>
        </authorList>
    </citation>
    <scope>NUCLEOTIDE SEQUENCE [LARGE SCALE GENOMIC DNA]</scope>
    <source>
        <strain evidence="3">LSX21</strain>
        <tissue evidence="3">Leaf</tissue>
    </source>
</reference>
<comment type="caution">
    <text evidence="3">The sequence shown here is derived from an EMBL/GenBank/DDBJ whole genome shotgun (WGS) entry which is preliminary data.</text>
</comment>
<feature type="transmembrane region" description="Helical" evidence="2">
    <location>
        <begin position="605"/>
        <end position="623"/>
    </location>
</feature>
<accession>A0AAN8V7B1</accession>
<sequence>TVSPTAYVTDSPRAYSLASTSVATTNATTNATTYVSSSGSCTWTYASSCSNGVCTWSNVSSCSPPVACSNCSTVDACNFDGSRVSVKFLEAPSAVTNITSATFVFEVSANGSEVTCGITCKLDDQVSQNCTGKNVSITGLEDGKHTFEVCATGSQSQVPGCASHNWTIDKANSTTSLDHRVASKVIKTTFGLTTLASGIFSISTAACHQSSPALLTGDPALSLFNDPKEIEYGVKIDAVSLSFFIICSEDITVVDMVVQIDLCVTKQRTWGHIQVFALSRWIAGNMSTTYDEFLQGLEWSILYFGLPWEKNGPDSTPPTNSIHVSENFQTFKRSGHPHQLPNNVHNKPPGPNGKFDKSLRWKMFEKFIFWTGVIDLSILLLVHVFIYTLLKVWKNQRNFGWLTFPRIEISLAIPALSPFCMASAALIHGRSTSGMIVGILMVGIVSLALLFSFLFLYLGITCGNLLKYKHEERPNQSGTKFFQMLQGFMQVTVGPAEKGKWIWKDQPDSIKRFKYGPLFEDLRGPSDSGNGTQAPFGCLRSFFADLGIYYTMIQFVNKVSQGTLNGFYPNDSSSKAPEIVLLSLFSFQFVFLLLAKPFIKRRLQFVETVSVATEVVMFAITAISKDEPYSDGKQVVGVSLMVLFLVSYAVQMINLWYDCYQKMKQQNYWHFFASFFTSKNTQSDVNAGNKETQRTRATENPAVRFLPFSSLSPFVEMLRQCVPKQKCIGNRVSDQEKHKDPTIDQIADEEKGEKTRTTDRVDEENKM</sequence>
<evidence type="ECO:0000313" key="3">
    <source>
        <dbReference type="EMBL" id="KAK6924831.1"/>
    </source>
</evidence>
<keyword evidence="4" id="KW-1185">Reference proteome</keyword>
<feature type="transmembrane region" description="Helical" evidence="2">
    <location>
        <begin position="367"/>
        <end position="389"/>
    </location>
</feature>
<dbReference type="Proteomes" id="UP001370490">
    <property type="component" value="Unassembled WGS sequence"/>
</dbReference>
<feature type="transmembrane region" description="Helical" evidence="2">
    <location>
        <begin position="439"/>
        <end position="460"/>
    </location>
</feature>
<dbReference type="EMBL" id="JBAMMX010000016">
    <property type="protein sequence ID" value="KAK6924831.1"/>
    <property type="molecule type" value="Genomic_DNA"/>
</dbReference>
<feature type="region of interest" description="Disordered" evidence="1">
    <location>
        <begin position="730"/>
        <end position="767"/>
    </location>
</feature>
<feature type="non-terminal residue" evidence="3">
    <location>
        <position position="1"/>
    </location>
</feature>
<evidence type="ECO:0000313" key="4">
    <source>
        <dbReference type="Proteomes" id="UP001370490"/>
    </source>
</evidence>
<feature type="compositionally biased region" description="Basic and acidic residues" evidence="1">
    <location>
        <begin position="733"/>
        <end position="767"/>
    </location>
</feature>
<dbReference type="PANTHER" id="PTHR34677">
    <property type="match status" value="1"/>
</dbReference>
<feature type="transmembrane region" description="Helical" evidence="2">
    <location>
        <begin position="409"/>
        <end position="427"/>
    </location>
</feature>
<keyword evidence="2" id="KW-1133">Transmembrane helix</keyword>
<keyword evidence="2" id="KW-0812">Transmembrane</keyword>
<organism evidence="3 4">
    <name type="scientific">Dillenia turbinata</name>
    <dbReference type="NCBI Taxonomy" id="194707"/>
    <lineage>
        <taxon>Eukaryota</taxon>
        <taxon>Viridiplantae</taxon>
        <taxon>Streptophyta</taxon>
        <taxon>Embryophyta</taxon>
        <taxon>Tracheophyta</taxon>
        <taxon>Spermatophyta</taxon>
        <taxon>Magnoliopsida</taxon>
        <taxon>eudicotyledons</taxon>
        <taxon>Gunneridae</taxon>
        <taxon>Pentapetalae</taxon>
        <taxon>Dilleniales</taxon>
        <taxon>Dilleniaceae</taxon>
        <taxon>Dillenia</taxon>
    </lineage>
</organism>
<dbReference type="PANTHER" id="PTHR34677:SF1">
    <property type="entry name" value="TRANSMEMBRANE PROTEIN"/>
    <property type="match status" value="1"/>
</dbReference>